<dbReference type="OrthoDB" id="10539162at2759"/>
<evidence type="ECO:0000313" key="3">
    <source>
        <dbReference type="Proteomes" id="UP000887116"/>
    </source>
</evidence>
<evidence type="ECO:0000313" key="2">
    <source>
        <dbReference type="EMBL" id="GFQ84765.1"/>
    </source>
</evidence>
<reference evidence="2" key="1">
    <citation type="submission" date="2020-07" db="EMBL/GenBank/DDBJ databases">
        <title>Multicomponent nature underlies the extraordinary mechanical properties of spider dragline silk.</title>
        <authorList>
            <person name="Kono N."/>
            <person name="Nakamura H."/>
            <person name="Mori M."/>
            <person name="Yoshida Y."/>
            <person name="Ohtoshi R."/>
            <person name="Malay A.D."/>
            <person name="Moran D.A.P."/>
            <person name="Tomita M."/>
            <person name="Numata K."/>
            <person name="Arakawa K."/>
        </authorList>
    </citation>
    <scope>NUCLEOTIDE SEQUENCE</scope>
</reference>
<protein>
    <submittedName>
        <fullName evidence="2">Uncharacterized protein</fullName>
    </submittedName>
</protein>
<accession>A0A8X6IXF4</accession>
<dbReference type="EMBL" id="BMAO01032808">
    <property type="protein sequence ID" value="GFQ84765.1"/>
    <property type="molecule type" value="Genomic_DNA"/>
</dbReference>
<dbReference type="AlphaFoldDB" id="A0A8X6IXF4"/>
<feature type="chain" id="PRO_5036494584" evidence="1">
    <location>
        <begin position="30"/>
        <end position="64"/>
    </location>
</feature>
<organism evidence="2 3">
    <name type="scientific">Trichonephila clavata</name>
    <name type="common">Joro spider</name>
    <name type="synonym">Nephila clavata</name>
    <dbReference type="NCBI Taxonomy" id="2740835"/>
    <lineage>
        <taxon>Eukaryota</taxon>
        <taxon>Metazoa</taxon>
        <taxon>Ecdysozoa</taxon>
        <taxon>Arthropoda</taxon>
        <taxon>Chelicerata</taxon>
        <taxon>Arachnida</taxon>
        <taxon>Araneae</taxon>
        <taxon>Araneomorphae</taxon>
        <taxon>Entelegynae</taxon>
        <taxon>Araneoidea</taxon>
        <taxon>Nephilidae</taxon>
        <taxon>Trichonephila</taxon>
    </lineage>
</organism>
<feature type="non-terminal residue" evidence="2">
    <location>
        <position position="1"/>
    </location>
</feature>
<feature type="signal peptide" evidence="1">
    <location>
        <begin position="1"/>
        <end position="29"/>
    </location>
</feature>
<keyword evidence="1" id="KW-0732">Signal</keyword>
<dbReference type="Proteomes" id="UP000887116">
    <property type="component" value="Unassembled WGS sequence"/>
</dbReference>
<keyword evidence="3" id="KW-1185">Reference proteome</keyword>
<sequence length="64" mass="7043">SICSSIRNDLYTMWIKVLSILLVTPLTMTLEGNSAPPTSCSNDSLAPLPQLMVHRKRGTQILCI</sequence>
<proteinExistence type="predicted"/>
<gene>
    <name evidence="2" type="ORF">TNCT_163701</name>
</gene>
<evidence type="ECO:0000256" key="1">
    <source>
        <dbReference type="SAM" id="SignalP"/>
    </source>
</evidence>
<comment type="caution">
    <text evidence="2">The sequence shown here is derived from an EMBL/GenBank/DDBJ whole genome shotgun (WGS) entry which is preliminary data.</text>
</comment>
<name>A0A8X6IXF4_TRICU</name>